<dbReference type="PANTHER" id="PTHR23152">
    <property type="entry name" value="2-OXOGLUTARATE DEHYDROGENASE"/>
    <property type="match status" value="1"/>
</dbReference>
<reference evidence="6" key="1">
    <citation type="submission" date="2016-04" db="EMBL/GenBank/DDBJ databases">
        <authorList>
            <person name="Calderon-Fernandez G.M.Sr."/>
        </authorList>
    </citation>
    <scope>NUCLEOTIDE SEQUENCE</scope>
    <source>
        <strain evidence="6">Int1</strain>
        <tissue evidence="6">Integument</tissue>
    </source>
</reference>
<proteinExistence type="inferred from homology"/>
<dbReference type="Pfam" id="PF16870">
    <property type="entry name" value="OxoGdeHyase_C"/>
    <property type="match status" value="1"/>
</dbReference>
<dbReference type="GO" id="GO:0004591">
    <property type="term" value="F:oxoglutarate dehydrogenase (succinyl-transferring) activity"/>
    <property type="evidence" value="ECO:0007669"/>
    <property type="project" value="UniProtKB-EC"/>
</dbReference>
<feature type="domain" description="2-oxoglutarate dehydrogenase E1 component/KDG C-terminal" evidence="5">
    <location>
        <begin position="69"/>
        <end position="214"/>
    </location>
</feature>
<dbReference type="GO" id="GO:0005739">
    <property type="term" value="C:mitochondrion"/>
    <property type="evidence" value="ECO:0007669"/>
    <property type="project" value="TreeGrafter"/>
</dbReference>
<evidence type="ECO:0000256" key="1">
    <source>
        <dbReference type="ARBA" id="ARBA00001964"/>
    </source>
</evidence>
<sequence>PQRYLQMCSDDELNPEKDMGVQLNRCNWIIAYVSTPANYFHIIRRQVKLNFRKPLILFSSKQLFNSPMTSSLDEVIGNTKFKIYIPDMKRQNFDDVKKLLLCTGKVYYDLYEYRKFNDPKEEIAISRLEQISPFPYVELENDISRYKNATIHWVQEEHKNQGWWAYVRPRIHAAVKGIAKEECTYIGRPFSPYHATNDYRMHMREKEIFLKEAMHL</sequence>
<feature type="non-terminal residue" evidence="6">
    <location>
        <position position="1"/>
    </location>
</feature>
<dbReference type="Gene3D" id="3.40.50.12470">
    <property type="match status" value="1"/>
</dbReference>
<accession>A0A171BBL9</accession>
<dbReference type="Gene3D" id="3.40.50.11610">
    <property type="entry name" value="Multifunctional 2-oxoglutarate metabolism enzyme, C-terminal domain"/>
    <property type="match status" value="1"/>
</dbReference>
<evidence type="ECO:0000256" key="4">
    <source>
        <dbReference type="ARBA" id="ARBA00023052"/>
    </source>
</evidence>
<dbReference type="InterPro" id="IPR029061">
    <property type="entry name" value="THDP-binding"/>
</dbReference>
<keyword evidence="3 6" id="KW-0560">Oxidoreductase</keyword>
<dbReference type="AlphaFoldDB" id="A0A171BBL9"/>
<dbReference type="GO" id="GO:0006099">
    <property type="term" value="P:tricarboxylic acid cycle"/>
    <property type="evidence" value="ECO:0007669"/>
    <property type="project" value="TreeGrafter"/>
</dbReference>
<organism evidence="6">
    <name type="scientific">Triatoma infestans</name>
    <name type="common">Assassin bug</name>
    <dbReference type="NCBI Taxonomy" id="30076"/>
    <lineage>
        <taxon>Eukaryota</taxon>
        <taxon>Metazoa</taxon>
        <taxon>Ecdysozoa</taxon>
        <taxon>Arthropoda</taxon>
        <taxon>Hexapoda</taxon>
        <taxon>Insecta</taxon>
        <taxon>Pterygota</taxon>
        <taxon>Neoptera</taxon>
        <taxon>Paraneoptera</taxon>
        <taxon>Hemiptera</taxon>
        <taxon>Heteroptera</taxon>
        <taxon>Panheteroptera</taxon>
        <taxon>Cimicomorpha</taxon>
        <taxon>Reduviidae</taxon>
        <taxon>Triatominae</taxon>
        <taxon>Triatoma</taxon>
    </lineage>
</organism>
<evidence type="ECO:0000256" key="3">
    <source>
        <dbReference type="ARBA" id="ARBA00023002"/>
    </source>
</evidence>
<name>A0A171BBL9_TRIIF</name>
<protein>
    <submittedName>
        <fullName evidence="6">2-oxoglutarate dehydrogenase, mitochondrial-like protein isoform x3</fullName>
        <ecNumber evidence="6">1.2.4.2</ecNumber>
    </submittedName>
</protein>
<dbReference type="InterPro" id="IPR042179">
    <property type="entry name" value="KGD_C_sf"/>
</dbReference>
<dbReference type="EMBL" id="GEMB01000023">
    <property type="protein sequence ID" value="JAS03085.1"/>
    <property type="molecule type" value="Transcribed_RNA"/>
</dbReference>
<dbReference type="SUPFAM" id="SSF52518">
    <property type="entry name" value="Thiamin diphosphate-binding fold (THDP-binding)"/>
    <property type="match status" value="1"/>
</dbReference>
<evidence type="ECO:0000259" key="5">
    <source>
        <dbReference type="Pfam" id="PF16870"/>
    </source>
</evidence>
<evidence type="ECO:0000256" key="2">
    <source>
        <dbReference type="ARBA" id="ARBA00006936"/>
    </source>
</evidence>
<comment type="similarity">
    <text evidence="2">Belongs to the alpha-ketoglutarate dehydrogenase family.</text>
</comment>
<dbReference type="InterPro" id="IPR031717">
    <property type="entry name" value="ODO-1/KGD_C"/>
</dbReference>
<dbReference type="PANTHER" id="PTHR23152:SF4">
    <property type="entry name" value="2-OXOADIPATE DEHYDROGENASE COMPLEX COMPONENT E1"/>
    <property type="match status" value="1"/>
</dbReference>
<keyword evidence="4" id="KW-0786">Thiamine pyrophosphate</keyword>
<dbReference type="GO" id="GO:0045252">
    <property type="term" value="C:oxoglutarate dehydrogenase complex"/>
    <property type="evidence" value="ECO:0007669"/>
    <property type="project" value="TreeGrafter"/>
</dbReference>
<reference evidence="6" key="2">
    <citation type="journal article" date="2017" name="J. Med. Entomol.">
        <title>Transcriptome Analysis of the Triatoma infestans (Hemiptera: Reduviidae) Integument.</title>
        <authorList>
            <person name="Calderon-Fernandez G.M."/>
            <person name="Moriconi D.E."/>
            <person name="Dulbecco A.B."/>
            <person name="Juarez M.P."/>
        </authorList>
    </citation>
    <scope>NUCLEOTIDE SEQUENCE</scope>
    <source>
        <strain evidence="6">Int1</strain>
        <tissue evidence="6">Integument</tissue>
    </source>
</reference>
<dbReference type="EC" id="1.2.4.2" evidence="6"/>
<dbReference type="GO" id="GO:0030976">
    <property type="term" value="F:thiamine pyrophosphate binding"/>
    <property type="evidence" value="ECO:0007669"/>
    <property type="project" value="InterPro"/>
</dbReference>
<evidence type="ECO:0000313" key="6">
    <source>
        <dbReference type="EMBL" id="JAS03085.1"/>
    </source>
</evidence>
<comment type="cofactor">
    <cofactor evidence="1">
        <name>thiamine diphosphate</name>
        <dbReference type="ChEBI" id="CHEBI:58937"/>
    </cofactor>
</comment>
<dbReference type="InterPro" id="IPR011603">
    <property type="entry name" value="2oxoglutarate_DH_E1"/>
</dbReference>